<comment type="caution">
    <text evidence="1">The sequence shown here is derived from an EMBL/GenBank/DDBJ whole genome shotgun (WGS) entry which is preliminary data.</text>
</comment>
<reference evidence="2" key="1">
    <citation type="journal article" date="2022" name="Mol. Ecol. Resour.">
        <title>The genomes of chicory, endive, great burdock and yacon provide insights into Asteraceae palaeo-polyploidization history and plant inulin production.</title>
        <authorList>
            <person name="Fan W."/>
            <person name="Wang S."/>
            <person name="Wang H."/>
            <person name="Wang A."/>
            <person name="Jiang F."/>
            <person name="Liu H."/>
            <person name="Zhao H."/>
            <person name="Xu D."/>
            <person name="Zhang Y."/>
        </authorList>
    </citation>
    <scope>NUCLEOTIDE SEQUENCE [LARGE SCALE GENOMIC DNA]</scope>
    <source>
        <strain evidence="2">cv. Yunnan</strain>
    </source>
</reference>
<sequence length="344" mass="39423">MNDSVSARKIGANLWEVQPQFNFKKLHDDAGLIHQRRRRHHSYEKEGSDQLQEDNSSLPVTTHDNLAITPTGYALNTSSHLLKVLDHISNLEQQHSRNTVLIKSLKRDLDISRAQVKTLVEERKRDHQEIKELKRLTHDRKEKVVQSTKDELFEVKSAFMREKKARVMVESLCDEFAKGIRDYEQKLRFLQQNRRGKDQIVGRNKPDWLILHVSEAWLDERVQMKCDFAENTSISDNLSCEIETFLESKRKQSHGCGVDILEENRSCGVLVEPSSKSVSRMTDQGPRVTESSSQPMSRTTVQAPGVVEPSTRGARVGVKANTLMAKLLEARLESQFSKAGRVRR</sequence>
<gene>
    <name evidence="1" type="ORF">L1987_03379</name>
</gene>
<organism evidence="1 2">
    <name type="scientific">Smallanthus sonchifolius</name>
    <dbReference type="NCBI Taxonomy" id="185202"/>
    <lineage>
        <taxon>Eukaryota</taxon>
        <taxon>Viridiplantae</taxon>
        <taxon>Streptophyta</taxon>
        <taxon>Embryophyta</taxon>
        <taxon>Tracheophyta</taxon>
        <taxon>Spermatophyta</taxon>
        <taxon>Magnoliopsida</taxon>
        <taxon>eudicotyledons</taxon>
        <taxon>Gunneridae</taxon>
        <taxon>Pentapetalae</taxon>
        <taxon>asterids</taxon>
        <taxon>campanulids</taxon>
        <taxon>Asterales</taxon>
        <taxon>Asteraceae</taxon>
        <taxon>Asteroideae</taxon>
        <taxon>Heliantheae alliance</taxon>
        <taxon>Millerieae</taxon>
        <taxon>Smallanthus</taxon>
    </lineage>
</organism>
<protein>
    <submittedName>
        <fullName evidence="1">Uncharacterized protein</fullName>
    </submittedName>
</protein>
<evidence type="ECO:0000313" key="2">
    <source>
        <dbReference type="Proteomes" id="UP001056120"/>
    </source>
</evidence>
<proteinExistence type="predicted"/>
<reference evidence="1 2" key="2">
    <citation type="journal article" date="2022" name="Mol. Ecol. Resour.">
        <title>The genomes of chicory, endive, great burdock and yacon provide insights into Asteraceae paleo-polyploidization history and plant inulin production.</title>
        <authorList>
            <person name="Fan W."/>
            <person name="Wang S."/>
            <person name="Wang H."/>
            <person name="Wang A."/>
            <person name="Jiang F."/>
            <person name="Liu H."/>
            <person name="Zhao H."/>
            <person name="Xu D."/>
            <person name="Zhang Y."/>
        </authorList>
    </citation>
    <scope>NUCLEOTIDE SEQUENCE [LARGE SCALE GENOMIC DNA]</scope>
    <source>
        <strain evidence="2">cv. Yunnan</strain>
        <tissue evidence="1">Leaves</tissue>
    </source>
</reference>
<evidence type="ECO:0000313" key="1">
    <source>
        <dbReference type="EMBL" id="KAI3829260.1"/>
    </source>
</evidence>
<name>A0ACB9KAF3_9ASTR</name>
<dbReference type="Proteomes" id="UP001056120">
    <property type="component" value="Linkage Group LG01"/>
</dbReference>
<accession>A0ACB9KAF3</accession>
<keyword evidence="2" id="KW-1185">Reference proteome</keyword>
<dbReference type="EMBL" id="CM042018">
    <property type="protein sequence ID" value="KAI3829260.1"/>
    <property type="molecule type" value="Genomic_DNA"/>
</dbReference>